<feature type="compositionally biased region" description="Pro residues" evidence="1">
    <location>
        <begin position="216"/>
        <end position="227"/>
    </location>
</feature>
<name>A0A085ME73_9BILA</name>
<evidence type="ECO:0000313" key="3">
    <source>
        <dbReference type="Proteomes" id="UP000030764"/>
    </source>
</evidence>
<protein>
    <submittedName>
        <fullName evidence="2">Uncharacterized protein</fullName>
    </submittedName>
</protein>
<evidence type="ECO:0000313" key="2">
    <source>
        <dbReference type="EMBL" id="KFD55519.1"/>
    </source>
</evidence>
<reference evidence="2 3" key="1">
    <citation type="journal article" date="2014" name="Nat. Genet.">
        <title>Genome and transcriptome of the porcine whipworm Trichuris suis.</title>
        <authorList>
            <person name="Jex A.R."/>
            <person name="Nejsum P."/>
            <person name="Schwarz E.M."/>
            <person name="Hu L."/>
            <person name="Young N.D."/>
            <person name="Hall R.S."/>
            <person name="Korhonen P.K."/>
            <person name="Liao S."/>
            <person name="Thamsborg S."/>
            <person name="Xia J."/>
            <person name="Xu P."/>
            <person name="Wang S."/>
            <person name="Scheerlinck J.P."/>
            <person name="Hofmann A."/>
            <person name="Sternberg P.W."/>
            <person name="Wang J."/>
            <person name="Gasser R.B."/>
        </authorList>
    </citation>
    <scope>NUCLEOTIDE SEQUENCE [LARGE SCALE GENOMIC DNA]</scope>
    <source>
        <strain evidence="2">DCEP-RM93M</strain>
    </source>
</reference>
<dbReference type="EMBL" id="KL363199">
    <property type="protein sequence ID" value="KFD55519.1"/>
    <property type="molecule type" value="Genomic_DNA"/>
</dbReference>
<feature type="region of interest" description="Disordered" evidence="1">
    <location>
        <begin position="211"/>
        <end position="233"/>
    </location>
</feature>
<organism evidence="2 3">
    <name type="scientific">Trichuris suis</name>
    <name type="common">pig whipworm</name>
    <dbReference type="NCBI Taxonomy" id="68888"/>
    <lineage>
        <taxon>Eukaryota</taxon>
        <taxon>Metazoa</taxon>
        <taxon>Ecdysozoa</taxon>
        <taxon>Nematoda</taxon>
        <taxon>Enoplea</taxon>
        <taxon>Dorylaimia</taxon>
        <taxon>Trichinellida</taxon>
        <taxon>Trichuridae</taxon>
        <taxon>Trichuris</taxon>
    </lineage>
</organism>
<dbReference type="AlphaFoldDB" id="A0A085ME73"/>
<dbReference type="Proteomes" id="UP000030764">
    <property type="component" value="Unassembled WGS sequence"/>
</dbReference>
<proteinExistence type="predicted"/>
<evidence type="ECO:0000256" key="1">
    <source>
        <dbReference type="SAM" id="MobiDB-lite"/>
    </source>
</evidence>
<keyword evidence="3" id="KW-1185">Reference proteome</keyword>
<gene>
    <name evidence="2" type="ORF">M513_03571</name>
</gene>
<sequence length="269" mass="30085">MDASDNGALVKLFESKAAECLRQIKEDGELKLLRDRAMADIQERGGCDELFNTVSKLGMNFIKEQPDDDEDDDDDPNLNSRLQIEMLQHLEESSLVNEKLKSIVERQLSDPSFQSLIIKVIRNVAQNQTDDETLKTIAASQDFPGFGPQVKRQRNAGSSVLFKLNLSSISAAKAAQKVAFPNVSLVDSTLKQPIAPAKQLTNQTSQYPSYNWFPSRFPPPMPPPPAPSLDNTRPPLPFNPQLPHYVPTQNINPFMLPNLRLPSPFFQSQ</sequence>
<accession>A0A085ME73</accession>